<organism evidence="3 4">
    <name type="scientific">Ramlibacter aurantiacus</name>
    <dbReference type="NCBI Taxonomy" id="2801330"/>
    <lineage>
        <taxon>Bacteria</taxon>
        <taxon>Pseudomonadati</taxon>
        <taxon>Pseudomonadota</taxon>
        <taxon>Betaproteobacteria</taxon>
        <taxon>Burkholderiales</taxon>
        <taxon>Comamonadaceae</taxon>
        <taxon>Ramlibacter</taxon>
    </lineage>
</organism>
<dbReference type="PANTHER" id="PTHR43796">
    <property type="entry name" value="CARBOXYNORSPERMIDINE SYNTHASE"/>
    <property type="match status" value="1"/>
</dbReference>
<reference evidence="3" key="1">
    <citation type="submission" date="2021-01" db="EMBL/GenBank/DDBJ databases">
        <title>Ramlibacter sp. strain AW1 16S ribosomal RNA gene Genome sequencing and assembly.</title>
        <authorList>
            <person name="Kang M."/>
        </authorList>
    </citation>
    <scope>NUCLEOTIDE SEQUENCE</scope>
    <source>
        <strain evidence="3">AW1</strain>
    </source>
</reference>
<protein>
    <submittedName>
        <fullName evidence="3">DUF4166 domain-containing protein</fullName>
    </submittedName>
</protein>
<keyword evidence="4" id="KW-1185">Reference proteome</keyword>
<evidence type="ECO:0000259" key="2">
    <source>
        <dbReference type="Pfam" id="PF13761"/>
    </source>
</evidence>
<dbReference type="InterPro" id="IPR036291">
    <property type="entry name" value="NAD(P)-bd_dom_sf"/>
</dbReference>
<dbReference type="Pfam" id="PF13761">
    <property type="entry name" value="DUF4166"/>
    <property type="match status" value="1"/>
</dbReference>
<sequence length="562" mass="60303">MKTIRVMALGGHGFFGRLLVERLILQPGLEVVVAGRSAERGTALVAELGARAAGSLAALTLDIDAPDLACRLADARPDVVVHTVGPFQGQDYRVAQACIAAGAHYIDLADGRDFVTGIGVLDAAARLAGVAVISGASSVPALSSAVADELAQGLREIDRIDVGISPGNRTQRGLSTLRAVLGYCGRPLAVAGQAGVYGWCGHWRQAYPAPVGTRLLSPCDVPDLALLPGRYPGRPQVRFGAGLELPLLHRAMNVMGWLVRRGWVAGWDRYAPALKRMSEWLLPWGSDAGAMHVRVEGHDHRQRPVVREWMLVAREGHGPSVPTLAAAALVARLAAAQVLAPGARPCLGELSSAEILAQARGLSIEAGVAALPELFEQAMAGGWRKLHPSVRAFHELHGSIDLIGRVEAPSGLLRALLAHGLRIPTRGGPLRVHLRHSRDEQVWTRQFPRGRLRSSLRPHARGVAETLGPIRLVFALREELGDLVMVLDSIRVWGLPWPTWLWPRLVARERGGEGRLQFELRAELPLIGEIAGCRGWVDLPRQTIVAPAADPRISAPSAGVLQ</sequence>
<proteinExistence type="predicted"/>
<evidence type="ECO:0000313" key="3">
    <source>
        <dbReference type="EMBL" id="MBL0421724.1"/>
    </source>
</evidence>
<dbReference type="PANTHER" id="PTHR43796:SF2">
    <property type="entry name" value="CARBOXYNORSPERMIDINE SYNTHASE"/>
    <property type="match status" value="1"/>
</dbReference>
<evidence type="ECO:0000313" key="4">
    <source>
        <dbReference type="Proteomes" id="UP000613011"/>
    </source>
</evidence>
<dbReference type="Gene3D" id="3.40.50.720">
    <property type="entry name" value="NAD(P)-binding Rossmann-like Domain"/>
    <property type="match status" value="1"/>
</dbReference>
<dbReference type="SUPFAM" id="SSF51735">
    <property type="entry name" value="NAD(P)-binding Rossmann-fold domains"/>
    <property type="match status" value="1"/>
</dbReference>
<comment type="caution">
    <text evidence="3">The sequence shown here is derived from an EMBL/GenBank/DDBJ whole genome shotgun (WGS) entry which is preliminary data.</text>
</comment>
<accession>A0A936ZWA7</accession>
<dbReference type="EMBL" id="JAEQNA010000005">
    <property type="protein sequence ID" value="MBL0421724.1"/>
    <property type="molecule type" value="Genomic_DNA"/>
</dbReference>
<gene>
    <name evidence="3" type="ORF">JI739_15305</name>
</gene>
<dbReference type="InterPro" id="IPR025311">
    <property type="entry name" value="DUF4166"/>
</dbReference>
<evidence type="ECO:0000259" key="1">
    <source>
        <dbReference type="Pfam" id="PF03435"/>
    </source>
</evidence>
<dbReference type="InterPro" id="IPR005097">
    <property type="entry name" value="Sacchrp_dh_NADP-bd"/>
</dbReference>
<dbReference type="AlphaFoldDB" id="A0A936ZWA7"/>
<name>A0A936ZWA7_9BURK</name>
<dbReference type="Proteomes" id="UP000613011">
    <property type="component" value="Unassembled WGS sequence"/>
</dbReference>
<feature type="domain" description="DUF4166" evidence="2">
    <location>
        <begin position="386"/>
        <end position="536"/>
    </location>
</feature>
<dbReference type="Pfam" id="PF03435">
    <property type="entry name" value="Sacchrp_dh_NADP"/>
    <property type="match status" value="1"/>
</dbReference>
<feature type="domain" description="Saccharopine dehydrogenase NADP binding" evidence="1">
    <location>
        <begin position="7"/>
        <end position="109"/>
    </location>
</feature>